<dbReference type="Pfam" id="PF00929">
    <property type="entry name" value="RNase_T"/>
    <property type="match status" value="1"/>
</dbReference>
<dbReference type="InterPro" id="IPR013520">
    <property type="entry name" value="Ribonucl_H"/>
</dbReference>
<dbReference type="EMBL" id="MN739052">
    <property type="protein sequence ID" value="QHS86256.1"/>
    <property type="molecule type" value="Genomic_DNA"/>
</dbReference>
<dbReference type="InterPro" id="IPR036397">
    <property type="entry name" value="RNaseH_sf"/>
</dbReference>
<protein>
    <recommendedName>
        <fullName evidence="1">Exonuclease domain-containing protein</fullName>
    </recommendedName>
</protein>
<name>A0A6C0B2H8_9ZZZZ</name>
<dbReference type="GO" id="GO:0003676">
    <property type="term" value="F:nucleic acid binding"/>
    <property type="evidence" value="ECO:0007669"/>
    <property type="project" value="InterPro"/>
</dbReference>
<sequence length="237" mass="27462">MKVAPRNRIMFFDVETTGLLPHRNENITLQATTVHKFPHILQLSFILFNMVTKRVETHGDFYIKPPPGITVPKIVTEMTGITKELCDSKGVAIEQAMTAFYGAYMNCDTVVSHNLYFDKKMIEVEQFRHNELFALRCPGLLNMFNPVYDDLYKINNFCTMQASIDLCNIEVPRKDGKGTYKKFPKLEELYEHLFSAKPNNLHNSIVDTLVGLRCYLKVRHNIDITDCEFEYLMTSYL</sequence>
<organism evidence="2">
    <name type="scientific">viral metagenome</name>
    <dbReference type="NCBI Taxonomy" id="1070528"/>
    <lineage>
        <taxon>unclassified sequences</taxon>
        <taxon>metagenomes</taxon>
        <taxon>organismal metagenomes</taxon>
    </lineage>
</organism>
<evidence type="ECO:0000313" key="2">
    <source>
        <dbReference type="EMBL" id="QHS86256.1"/>
    </source>
</evidence>
<dbReference type="InterPro" id="IPR012337">
    <property type="entry name" value="RNaseH-like_sf"/>
</dbReference>
<dbReference type="AlphaFoldDB" id="A0A6C0B2H8"/>
<dbReference type="CDD" id="cd06127">
    <property type="entry name" value="DEDDh"/>
    <property type="match status" value="1"/>
</dbReference>
<dbReference type="SMART" id="SM00479">
    <property type="entry name" value="EXOIII"/>
    <property type="match status" value="1"/>
</dbReference>
<dbReference type="SUPFAM" id="SSF53098">
    <property type="entry name" value="Ribonuclease H-like"/>
    <property type="match status" value="1"/>
</dbReference>
<proteinExistence type="predicted"/>
<reference evidence="2" key="1">
    <citation type="journal article" date="2020" name="Nature">
        <title>Giant virus diversity and host interactions through global metagenomics.</title>
        <authorList>
            <person name="Schulz F."/>
            <person name="Roux S."/>
            <person name="Paez-Espino D."/>
            <person name="Jungbluth S."/>
            <person name="Walsh D.A."/>
            <person name="Denef V.J."/>
            <person name="McMahon K.D."/>
            <person name="Konstantinidis K.T."/>
            <person name="Eloe-Fadrosh E.A."/>
            <person name="Kyrpides N.C."/>
            <person name="Woyke T."/>
        </authorList>
    </citation>
    <scope>NUCLEOTIDE SEQUENCE</scope>
    <source>
        <strain evidence="2">GVMAG-M-3300009187-29</strain>
    </source>
</reference>
<evidence type="ECO:0000259" key="1">
    <source>
        <dbReference type="SMART" id="SM00479"/>
    </source>
</evidence>
<accession>A0A6C0B2H8</accession>
<feature type="domain" description="Exonuclease" evidence="1">
    <location>
        <begin position="8"/>
        <end position="224"/>
    </location>
</feature>
<dbReference type="Gene3D" id="3.30.420.10">
    <property type="entry name" value="Ribonuclease H-like superfamily/Ribonuclease H"/>
    <property type="match status" value="1"/>
</dbReference>